<dbReference type="CDD" id="cd03225">
    <property type="entry name" value="ABC_cobalt_CbiO_domain1"/>
    <property type="match status" value="1"/>
</dbReference>
<evidence type="ECO:0000313" key="6">
    <source>
        <dbReference type="EMBL" id="MEJ4100443.1"/>
    </source>
</evidence>
<dbReference type="PROSITE" id="PS50893">
    <property type="entry name" value="ABC_TRANSPORTER_2"/>
    <property type="match status" value="1"/>
</dbReference>
<dbReference type="Gene3D" id="3.40.50.300">
    <property type="entry name" value="P-loop containing nucleotide triphosphate hydrolases"/>
    <property type="match status" value="1"/>
</dbReference>
<keyword evidence="4 6" id="KW-0067">ATP-binding</keyword>
<protein>
    <submittedName>
        <fullName evidence="6">ABC transporter ATP-binding protein</fullName>
    </submittedName>
</protein>
<evidence type="ECO:0000256" key="2">
    <source>
        <dbReference type="ARBA" id="ARBA00022448"/>
    </source>
</evidence>
<evidence type="ECO:0000256" key="1">
    <source>
        <dbReference type="ARBA" id="ARBA00005417"/>
    </source>
</evidence>
<dbReference type="PANTHER" id="PTHR43553:SF24">
    <property type="entry name" value="ENERGY-COUPLING FACTOR TRANSPORTER ATP-BINDING PROTEIN ECFA1"/>
    <property type="match status" value="1"/>
</dbReference>
<evidence type="ECO:0000256" key="4">
    <source>
        <dbReference type="ARBA" id="ARBA00022840"/>
    </source>
</evidence>
<comment type="similarity">
    <text evidence="1">Belongs to the ABC transporter superfamily.</text>
</comment>
<dbReference type="SUPFAM" id="SSF52540">
    <property type="entry name" value="P-loop containing nucleoside triphosphate hydrolases"/>
    <property type="match status" value="1"/>
</dbReference>
<reference evidence="6 7" key="1">
    <citation type="submission" date="2024-02" db="EMBL/GenBank/DDBJ databases">
        <title>Whole genome sequencing and characterization of Corynebacterium isolated from the ocular surface of dry eye disease sufferers.</title>
        <authorList>
            <person name="Naqvi M."/>
        </authorList>
    </citation>
    <scope>NUCLEOTIDE SEQUENCE [LARGE SCALE GENOMIC DNA]</scope>
    <source>
        <strain evidence="6 7">PCRF</strain>
    </source>
</reference>
<dbReference type="PANTHER" id="PTHR43553">
    <property type="entry name" value="HEAVY METAL TRANSPORTER"/>
    <property type="match status" value="1"/>
</dbReference>
<dbReference type="Proteomes" id="UP001359781">
    <property type="component" value="Unassembled WGS sequence"/>
</dbReference>
<name>A0ABU8NZL7_9CORY</name>
<accession>A0ABU8NZL7</accession>
<gene>
    <name evidence="6" type="ORF">V5S96_08755</name>
</gene>
<proteinExistence type="inferred from homology"/>
<dbReference type="EMBL" id="JBAHVJ010000008">
    <property type="protein sequence ID" value="MEJ4100443.1"/>
    <property type="molecule type" value="Genomic_DNA"/>
</dbReference>
<feature type="domain" description="ABC transporter" evidence="5">
    <location>
        <begin position="4"/>
        <end position="231"/>
    </location>
</feature>
<keyword evidence="7" id="KW-1185">Reference proteome</keyword>
<dbReference type="InterPro" id="IPR050095">
    <property type="entry name" value="ECF_ABC_transporter_ATP-bd"/>
</dbReference>
<dbReference type="InterPro" id="IPR027417">
    <property type="entry name" value="P-loop_NTPase"/>
</dbReference>
<dbReference type="RefSeq" id="WP_337890647.1">
    <property type="nucleotide sequence ID" value="NZ_JBAHVI010000008.1"/>
</dbReference>
<comment type="caution">
    <text evidence="6">The sequence shown here is derived from an EMBL/GenBank/DDBJ whole genome shotgun (WGS) entry which is preliminary data.</text>
</comment>
<organism evidence="6 7">
    <name type="scientific">Corynebacterium mastitidis</name>
    <dbReference type="NCBI Taxonomy" id="161890"/>
    <lineage>
        <taxon>Bacteria</taxon>
        <taxon>Bacillati</taxon>
        <taxon>Actinomycetota</taxon>
        <taxon>Actinomycetes</taxon>
        <taxon>Mycobacteriales</taxon>
        <taxon>Corynebacteriaceae</taxon>
        <taxon>Corynebacterium</taxon>
    </lineage>
</organism>
<dbReference type="InterPro" id="IPR003593">
    <property type="entry name" value="AAA+_ATPase"/>
</dbReference>
<keyword evidence="3" id="KW-0547">Nucleotide-binding</keyword>
<sequence>MPSIAFRDVCLNLGSGPILSNITATIDEHRVGIIGANGSGKSTLARMINGLATPTSGEVEVDGLSVRREGRRVRELVGFIFSDADNQIIMPSVRDDVAFSLRRRRELAKKERRELADRALAAMGLRGHEEQSPHVLSGGQKQLLALTSVLIAQPRLIVADEPTTLLDLRNRRRIQRRFAELEQQLIVVTHDLDLLDGFDRVLCIDRGRIVDDGPPDAVIPAYVERIEGEQG</sequence>
<evidence type="ECO:0000259" key="5">
    <source>
        <dbReference type="PROSITE" id="PS50893"/>
    </source>
</evidence>
<dbReference type="InterPro" id="IPR003439">
    <property type="entry name" value="ABC_transporter-like_ATP-bd"/>
</dbReference>
<dbReference type="Pfam" id="PF00005">
    <property type="entry name" value="ABC_tran"/>
    <property type="match status" value="1"/>
</dbReference>
<dbReference type="GO" id="GO:0005524">
    <property type="term" value="F:ATP binding"/>
    <property type="evidence" value="ECO:0007669"/>
    <property type="project" value="UniProtKB-KW"/>
</dbReference>
<dbReference type="InterPro" id="IPR015856">
    <property type="entry name" value="ABC_transpr_CbiO/EcfA_su"/>
</dbReference>
<keyword evidence="2" id="KW-0813">Transport</keyword>
<evidence type="ECO:0000256" key="3">
    <source>
        <dbReference type="ARBA" id="ARBA00022741"/>
    </source>
</evidence>
<dbReference type="SMART" id="SM00382">
    <property type="entry name" value="AAA"/>
    <property type="match status" value="1"/>
</dbReference>
<evidence type="ECO:0000313" key="7">
    <source>
        <dbReference type="Proteomes" id="UP001359781"/>
    </source>
</evidence>